<dbReference type="InterPro" id="IPR044783">
    <property type="entry name" value="PHYL"/>
</dbReference>
<feature type="transmembrane region" description="Helical" evidence="5">
    <location>
        <begin position="230"/>
        <end position="252"/>
    </location>
</feature>
<dbReference type="FunCoup" id="A0A7J7CAR5">
    <property type="interactions" value="212"/>
</dbReference>
<keyword evidence="5" id="KW-1133">Transmembrane helix</keyword>
<keyword evidence="8" id="KW-1185">Reference proteome</keyword>
<dbReference type="OrthoDB" id="1918034at2759"/>
<feature type="compositionally biased region" description="Polar residues" evidence="4">
    <location>
        <begin position="133"/>
        <end position="142"/>
    </location>
</feature>
<evidence type="ECO:0000313" key="8">
    <source>
        <dbReference type="Proteomes" id="UP000593562"/>
    </source>
</evidence>
<organism evidence="7 8">
    <name type="scientific">Tripterygium wilfordii</name>
    <name type="common">Thunder God vine</name>
    <dbReference type="NCBI Taxonomy" id="458696"/>
    <lineage>
        <taxon>Eukaryota</taxon>
        <taxon>Viridiplantae</taxon>
        <taxon>Streptophyta</taxon>
        <taxon>Embryophyta</taxon>
        <taxon>Tracheophyta</taxon>
        <taxon>Spermatophyta</taxon>
        <taxon>Magnoliopsida</taxon>
        <taxon>eudicotyledons</taxon>
        <taxon>Gunneridae</taxon>
        <taxon>Pentapetalae</taxon>
        <taxon>rosids</taxon>
        <taxon>fabids</taxon>
        <taxon>Celastrales</taxon>
        <taxon>Celastraceae</taxon>
        <taxon>Tripterygium</taxon>
    </lineage>
</organism>
<dbReference type="PANTHER" id="PTHR47461">
    <property type="entry name" value="PHYTOLONGIN PHYL1.2"/>
    <property type="match status" value="1"/>
</dbReference>
<dbReference type="InterPro" id="IPR010908">
    <property type="entry name" value="Longin_dom"/>
</dbReference>
<comment type="caution">
    <text evidence="7">The sequence shown here is derived from an EMBL/GenBank/DDBJ whole genome shotgun (WGS) entry which is preliminary data.</text>
</comment>
<dbReference type="EMBL" id="JAAARO010000019">
    <property type="protein sequence ID" value="KAF5731261.1"/>
    <property type="molecule type" value="Genomic_DNA"/>
</dbReference>
<name>A0A7J7CAR5_TRIWF</name>
<feature type="region of interest" description="Disordered" evidence="4">
    <location>
        <begin position="133"/>
        <end position="161"/>
    </location>
</feature>
<dbReference type="InParanoid" id="A0A7J7CAR5"/>
<dbReference type="AlphaFoldDB" id="A0A7J7CAR5"/>
<dbReference type="Proteomes" id="UP000593562">
    <property type="component" value="Unassembled WGS sequence"/>
</dbReference>
<protein>
    <recommendedName>
        <fullName evidence="6">Longin domain-containing protein</fullName>
    </recommendedName>
</protein>
<dbReference type="SUPFAM" id="SSF64356">
    <property type="entry name" value="SNARE-like"/>
    <property type="match status" value="1"/>
</dbReference>
<dbReference type="GO" id="GO:0016020">
    <property type="term" value="C:membrane"/>
    <property type="evidence" value="ECO:0007669"/>
    <property type="project" value="UniProtKB-SubCell"/>
</dbReference>
<evidence type="ECO:0000256" key="4">
    <source>
        <dbReference type="SAM" id="MobiDB-lite"/>
    </source>
</evidence>
<evidence type="ECO:0000259" key="6">
    <source>
        <dbReference type="PROSITE" id="PS50859"/>
    </source>
</evidence>
<evidence type="ECO:0000256" key="5">
    <source>
        <dbReference type="SAM" id="Phobius"/>
    </source>
</evidence>
<dbReference type="PANTHER" id="PTHR47461:SF3">
    <property type="entry name" value="PHYTOLONGIN PHYL2.2"/>
    <property type="match status" value="1"/>
</dbReference>
<feature type="domain" description="Longin" evidence="6">
    <location>
        <begin position="12"/>
        <end position="116"/>
    </location>
</feature>
<comment type="subcellular location">
    <subcellularLocation>
        <location evidence="1">Membrane</location>
    </subcellularLocation>
</comment>
<accession>A0A7J7CAR5</accession>
<comment type="similarity">
    <text evidence="2">Belongs to the synaptobrevin family.</text>
</comment>
<dbReference type="InterPro" id="IPR011012">
    <property type="entry name" value="Longin-like_dom_sf"/>
</dbReference>
<evidence type="ECO:0000256" key="2">
    <source>
        <dbReference type="ARBA" id="ARBA00008025"/>
    </source>
</evidence>
<dbReference type="Gene3D" id="3.30.450.50">
    <property type="entry name" value="Longin domain"/>
    <property type="match status" value="1"/>
</dbReference>
<evidence type="ECO:0000313" key="7">
    <source>
        <dbReference type="EMBL" id="KAF5731261.1"/>
    </source>
</evidence>
<dbReference type="PROSITE" id="PS50859">
    <property type="entry name" value="LONGIN"/>
    <property type="match status" value="1"/>
</dbReference>
<dbReference type="SMART" id="SM01270">
    <property type="entry name" value="Longin"/>
    <property type="match status" value="1"/>
</dbReference>
<dbReference type="CDD" id="cd14824">
    <property type="entry name" value="Longin"/>
    <property type="match status" value="1"/>
</dbReference>
<evidence type="ECO:0000256" key="1">
    <source>
        <dbReference type="ARBA" id="ARBA00004370"/>
    </source>
</evidence>
<gene>
    <name evidence="7" type="ORF">HS088_TW19G00867</name>
</gene>
<reference evidence="7 8" key="1">
    <citation type="journal article" date="2020" name="Nat. Commun.">
        <title>Genome of Tripterygium wilfordii and identification of cytochrome P450 involved in triptolide biosynthesis.</title>
        <authorList>
            <person name="Tu L."/>
            <person name="Su P."/>
            <person name="Zhang Z."/>
            <person name="Gao L."/>
            <person name="Wang J."/>
            <person name="Hu T."/>
            <person name="Zhou J."/>
            <person name="Zhang Y."/>
            <person name="Zhao Y."/>
            <person name="Liu Y."/>
            <person name="Song Y."/>
            <person name="Tong Y."/>
            <person name="Lu Y."/>
            <person name="Yang J."/>
            <person name="Xu C."/>
            <person name="Jia M."/>
            <person name="Peters R.J."/>
            <person name="Huang L."/>
            <person name="Gao W."/>
        </authorList>
    </citation>
    <scope>NUCLEOTIDE SEQUENCE [LARGE SCALE GENOMIC DNA]</scope>
    <source>
        <strain evidence="8">cv. XIE 37</strain>
        <tissue evidence="7">Leaf</tissue>
    </source>
</reference>
<proteinExistence type="inferred from homology"/>
<dbReference type="Pfam" id="PF13774">
    <property type="entry name" value="Longin"/>
    <property type="match status" value="1"/>
</dbReference>
<evidence type="ECO:0000256" key="3">
    <source>
        <dbReference type="ARBA" id="ARBA00023136"/>
    </source>
</evidence>
<keyword evidence="3 5" id="KW-0472">Membrane</keyword>
<keyword evidence="5" id="KW-0812">Transmembrane</keyword>
<sequence>MISNPNQIFYACIAKGATILADFTSNEPGNEDLALQCIEKTPPFHTMFSHTVRKRSYTYLIDEPFVYFTIYDKDLDKIDAYEFLNRLKSAFEEVSPDGANKGFISHCFQSQFNPIFREIIGLDLEFLNQTTSGRESRNSSMDSMKGQGAVRDPLLGGKPSKISKKKKRVFGDSNGDVKDVIVMENNKVDVGIDGNGNAVVCRDFSPPPAHRSGIHMAGDRQKAKQVWRKHVWVVLILDLVVCAILFGIWLWVCRGFKCIDG</sequence>